<accession>A0A1T4YZB2</accession>
<keyword evidence="2" id="KW-1185">Reference proteome</keyword>
<dbReference type="EMBL" id="FUYE01000021">
    <property type="protein sequence ID" value="SKB06888.1"/>
    <property type="molecule type" value="Genomic_DNA"/>
</dbReference>
<sequence length="68" mass="8036">MIQAGTRQRRRLAMEEIHSWSKKAQQATVLFDRHKPSVETFHACHSVRHLSMFTAGIYVIYVYKFQNV</sequence>
<reference evidence="2" key="1">
    <citation type="submission" date="2017-02" db="EMBL/GenBank/DDBJ databases">
        <authorList>
            <person name="Varghese N."/>
            <person name="Submissions S."/>
        </authorList>
    </citation>
    <scope>NUCLEOTIDE SEQUENCE [LARGE SCALE GENOMIC DNA]</scope>
    <source>
        <strain evidence="2">ATCC 700200</strain>
    </source>
</reference>
<gene>
    <name evidence="1" type="ORF">SAMN02745166_04577</name>
</gene>
<name>A0A1T4YZB2_9BACT</name>
<dbReference type="AlphaFoldDB" id="A0A1T4YZB2"/>
<dbReference type="Proteomes" id="UP000190774">
    <property type="component" value="Unassembled WGS sequence"/>
</dbReference>
<evidence type="ECO:0000313" key="2">
    <source>
        <dbReference type="Proteomes" id="UP000190774"/>
    </source>
</evidence>
<protein>
    <submittedName>
        <fullName evidence="1">Uncharacterized protein</fullName>
    </submittedName>
</protein>
<evidence type="ECO:0000313" key="1">
    <source>
        <dbReference type="EMBL" id="SKB06888.1"/>
    </source>
</evidence>
<dbReference type="STRING" id="48467.SAMN02745166_04577"/>
<organism evidence="1 2">
    <name type="scientific">Prosthecobacter debontii</name>
    <dbReference type="NCBI Taxonomy" id="48467"/>
    <lineage>
        <taxon>Bacteria</taxon>
        <taxon>Pseudomonadati</taxon>
        <taxon>Verrucomicrobiota</taxon>
        <taxon>Verrucomicrobiia</taxon>
        <taxon>Verrucomicrobiales</taxon>
        <taxon>Verrucomicrobiaceae</taxon>
        <taxon>Prosthecobacter</taxon>
    </lineage>
</organism>
<proteinExistence type="predicted"/>